<organism evidence="1 2">
    <name type="scientific">Aliidiomarina soli</name>
    <dbReference type="NCBI Taxonomy" id="1928574"/>
    <lineage>
        <taxon>Bacteria</taxon>
        <taxon>Pseudomonadati</taxon>
        <taxon>Pseudomonadota</taxon>
        <taxon>Gammaproteobacteria</taxon>
        <taxon>Alteromonadales</taxon>
        <taxon>Idiomarinaceae</taxon>
        <taxon>Aliidiomarina</taxon>
    </lineage>
</organism>
<dbReference type="AlphaFoldDB" id="A0A432WCQ2"/>
<reference evidence="1 2" key="1">
    <citation type="journal article" date="2011" name="Front. Microbiol.">
        <title>Genomic signatures of strain selection and enhancement in Bacillus atrophaeus var. globigii, a historical biowarfare simulant.</title>
        <authorList>
            <person name="Gibbons H.S."/>
            <person name="Broomall S.M."/>
            <person name="McNew L.A."/>
            <person name="Daligault H."/>
            <person name="Chapman C."/>
            <person name="Bruce D."/>
            <person name="Karavis M."/>
            <person name="Krepps M."/>
            <person name="McGregor P.A."/>
            <person name="Hong C."/>
            <person name="Park K.H."/>
            <person name="Akmal A."/>
            <person name="Feldman A."/>
            <person name="Lin J.S."/>
            <person name="Chang W.E."/>
            <person name="Higgs B.W."/>
            <person name="Demirev P."/>
            <person name="Lindquist J."/>
            <person name="Liem A."/>
            <person name="Fochler E."/>
            <person name="Read T.D."/>
            <person name="Tapia R."/>
            <person name="Johnson S."/>
            <person name="Bishop-Lilly K.A."/>
            <person name="Detter C."/>
            <person name="Han C."/>
            <person name="Sozhamannan S."/>
            <person name="Rosenzweig C.N."/>
            <person name="Skowronski E.W."/>
        </authorList>
    </citation>
    <scope>NUCLEOTIDE SEQUENCE [LARGE SCALE GENOMIC DNA]</scope>
    <source>
        <strain evidence="1 2">Y4G10-17</strain>
    </source>
</reference>
<comment type="caution">
    <text evidence="1">The sequence shown here is derived from an EMBL/GenBank/DDBJ whole genome shotgun (WGS) entry which is preliminary data.</text>
</comment>
<sequence length="150" mass="16249">MGALNAAAGYALALNVSVRTVASRCSDLLGRDDEFTHGIVDDWEINNGEYVNAGRTWTAARVTSIRRETEEEFGQEKGQAAGAAALTELAEIAVRTGAKMADTLLSGNRAEKLKICNGFHDEVRGGHYDITPQSEHHLPLTAIINVRNQQ</sequence>
<proteinExistence type="predicted"/>
<dbReference type="EMBL" id="PIPO01000007">
    <property type="protein sequence ID" value="RUO29572.1"/>
    <property type="molecule type" value="Genomic_DNA"/>
</dbReference>
<evidence type="ECO:0000313" key="2">
    <source>
        <dbReference type="Proteomes" id="UP000287823"/>
    </source>
</evidence>
<evidence type="ECO:0000313" key="1">
    <source>
        <dbReference type="EMBL" id="RUO29572.1"/>
    </source>
</evidence>
<gene>
    <name evidence="1" type="ORF">CWE14_14020</name>
</gene>
<name>A0A432WCQ2_9GAMM</name>
<accession>A0A432WCQ2</accession>
<keyword evidence="2" id="KW-1185">Reference proteome</keyword>
<protein>
    <submittedName>
        <fullName evidence="1">Uncharacterized protein</fullName>
    </submittedName>
</protein>
<dbReference type="Proteomes" id="UP000287823">
    <property type="component" value="Unassembled WGS sequence"/>
</dbReference>